<dbReference type="GO" id="GO:0003677">
    <property type="term" value="F:DNA binding"/>
    <property type="evidence" value="ECO:0007669"/>
    <property type="project" value="InterPro"/>
</dbReference>
<accession>A0A1S9ZEY4</accession>
<gene>
    <name evidence="3" type="ORF">B0180_10010</name>
</gene>
<dbReference type="EMBL" id="MUXT01000017">
    <property type="protein sequence ID" value="OOR82065.1"/>
    <property type="molecule type" value="Genomic_DNA"/>
</dbReference>
<comment type="similarity">
    <text evidence="1">Belongs to the Gram-positive plasmids replication protein type 1 family.</text>
</comment>
<sequence length="319" mass="37718">MGLAEISKKDEKWDYHRSDTQSVGEIFGYNPDFERWSERMSKCSTFLMFQSDGDALRLSQSFFCHVRHCPVCQWRKSLYWKAMLHRALDNILPQYPSHRFIFLTLTVPNPPIHELRNTLKHMNKAWARLIERLEFSRVVDGWVRTTEVTRDSKRPNTYAHPHFHAILMVKSNYFSKNYIKQERWLELWQQSLRLDCWLSVGIQAVKPKASAVASGQYMDGVRYAVAETMKYSVKPSDMMGDGSLSAHRWFYEFCTQVKKMRFVATGGVLKNVLKNIDKITDEQMVHVNDESADELEKDKRQIIFRYTATQRRYVFKGRY</sequence>
<comment type="caution">
    <text evidence="3">The sequence shown here is derived from an EMBL/GenBank/DDBJ whole genome shotgun (WGS) entry which is preliminary data.</text>
</comment>
<dbReference type="GO" id="GO:0006260">
    <property type="term" value="P:DNA replication"/>
    <property type="evidence" value="ECO:0007669"/>
    <property type="project" value="UniProtKB-KW"/>
</dbReference>
<evidence type="ECO:0000313" key="4">
    <source>
        <dbReference type="Proteomes" id="UP000190322"/>
    </source>
</evidence>
<evidence type="ECO:0000256" key="2">
    <source>
        <dbReference type="ARBA" id="ARBA00022705"/>
    </source>
</evidence>
<dbReference type="AlphaFoldDB" id="A0A1S9ZEY4"/>
<organism evidence="3 4">
    <name type="scientific">Moraxella canis</name>
    <dbReference type="NCBI Taxonomy" id="90239"/>
    <lineage>
        <taxon>Bacteria</taxon>
        <taxon>Pseudomonadati</taxon>
        <taxon>Pseudomonadota</taxon>
        <taxon>Gammaproteobacteria</taxon>
        <taxon>Moraxellales</taxon>
        <taxon>Moraxellaceae</taxon>
        <taxon>Moraxella</taxon>
    </lineage>
</organism>
<evidence type="ECO:0000313" key="3">
    <source>
        <dbReference type="EMBL" id="OOR82065.1"/>
    </source>
</evidence>
<keyword evidence="2" id="KW-0235">DNA replication</keyword>
<dbReference type="Proteomes" id="UP000190322">
    <property type="component" value="Unassembled WGS sequence"/>
</dbReference>
<name>A0A1S9ZEY4_9GAMM</name>
<proteinExistence type="inferred from homology"/>
<protein>
    <submittedName>
        <fullName evidence="3">Uncharacterized protein</fullName>
    </submittedName>
</protein>
<dbReference type="Pfam" id="PF01446">
    <property type="entry name" value="Rep_1"/>
    <property type="match status" value="1"/>
</dbReference>
<reference evidence="3 4" key="1">
    <citation type="submission" date="2017-02" db="EMBL/GenBank/DDBJ databases">
        <title>Draft genome sequence of Moraxella canis CCUG 8415A type strain.</title>
        <authorList>
            <person name="Engstrom-Jakobsson H."/>
            <person name="Salva-Serra F."/>
            <person name="Thorell K."/>
            <person name="Gonzales-Siles L."/>
            <person name="Karlsson R."/>
            <person name="Boulund F."/>
            <person name="Engstrand L."/>
            <person name="Moore E."/>
        </authorList>
    </citation>
    <scope>NUCLEOTIDE SEQUENCE [LARGE SCALE GENOMIC DNA]</scope>
    <source>
        <strain evidence="3 4">CCUG 8415A</strain>
    </source>
</reference>
<dbReference type="InterPro" id="IPR000989">
    <property type="entry name" value="Rep"/>
</dbReference>
<evidence type="ECO:0000256" key="1">
    <source>
        <dbReference type="ARBA" id="ARBA00008909"/>
    </source>
</evidence>